<evidence type="ECO:0000313" key="2">
    <source>
        <dbReference type="EMBL" id="AKH47859.1"/>
    </source>
</evidence>
<reference evidence="2" key="2">
    <citation type="submission" date="2015-03" db="EMBL/GenBank/DDBJ databases">
        <authorList>
            <person name="Chow C.-E.T."/>
            <person name="Winget D.M."/>
            <person name="White R.A.III."/>
            <person name="Hallam S.J."/>
            <person name="Suttle C.A."/>
        </authorList>
    </citation>
    <scope>NUCLEOTIDE SEQUENCE</scope>
    <source>
        <strain evidence="2">Oxic1_4</strain>
    </source>
</reference>
<accession>A0A0F7L5Q5</accession>
<organism evidence="2">
    <name type="scientific">uncultured marine virus</name>
    <dbReference type="NCBI Taxonomy" id="186617"/>
    <lineage>
        <taxon>Viruses</taxon>
        <taxon>environmental samples</taxon>
    </lineage>
</organism>
<proteinExistence type="predicted"/>
<protein>
    <submittedName>
        <fullName evidence="2">Uncharacterized protein</fullName>
    </submittedName>
</protein>
<feature type="region of interest" description="Disordered" evidence="1">
    <location>
        <begin position="41"/>
        <end position="60"/>
    </location>
</feature>
<evidence type="ECO:0000256" key="1">
    <source>
        <dbReference type="SAM" id="MobiDB-lite"/>
    </source>
</evidence>
<sequence>MGHRWLCLVLNSGQSPQGPSLRYVRSTRMSLLLSLRLGQTGHCRNSSQSRPLGRRRCSYY</sequence>
<reference evidence="2" key="1">
    <citation type="journal article" date="2015" name="Front. Microbiol.">
        <title>Combining genomic sequencing methods to explore viral diversity and reveal potential virus-host interactions.</title>
        <authorList>
            <person name="Chow C.E."/>
            <person name="Winget D.M."/>
            <person name="White R.A.III."/>
            <person name="Hallam S.J."/>
            <person name="Suttle C.A."/>
        </authorList>
    </citation>
    <scope>NUCLEOTIDE SEQUENCE</scope>
    <source>
        <strain evidence="2">Oxic1_4</strain>
    </source>
</reference>
<dbReference type="EMBL" id="KR029599">
    <property type="protein sequence ID" value="AKH47859.1"/>
    <property type="molecule type" value="Genomic_DNA"/>
</dbReference>
<name>A0A0F7L5Q5_9VIRU</name>